<dbReference type="CDD" id="cd04179">
    <property type="entry name" value="DPM_DPG-synthase_like"/>
    <property type="match status" value="1"/>
</dbReference>
<dbReference type="SUPFAM" id="SSF53448">
    <property type="entry name" value="Nucleotide-diphospho-sugar transferases"/>
    <property type="match status" value="1"/>
</dbReference>
<dbReference type="Pfam" id="PF00535">
    <property type="entry name" value="Glycos_transf_2"/>
    <property type="match status" value="1"/>
</dbReference>
<dbReference type="EMBL" id="JADPRT010000001">
    <property type="protein sequence ID" value="MBF9066541.1"/>
    <property type="molecule type" value="Genomic_DNA"/>
</dbReference>
<protein>
    <submittedName>
        <fullName evidence="4">Glycosyltransferase family 2 protein</fullName>
    </submittedName>
</protein>
<feature type="region of interest" description="Disordered" evidence="2">
    <location>
        <begin position="296"/>
        <end position="323"/>
    </location>
</feature>
<evidence type="ECO:0000256" key="1">
    <source>
        <dbReference type="ARBA" id="ARBA00006739"/>
    </source>
</evidence>
<name>A0A931B087_9ACTN</name>
<keyword evidence="5" id="KW-1185">Reference proteome</keyword>
<feature type="compositionally biased region" description="Low complexity" evidence="2">
    <location>
        <begin position="53"/>
        <end position="65"/>
    </location>
</feature>
<dbReference type="PANTHER" id="PTHR48090:SF7">
    <property type="entry name" value="RFBJ PROTEIN"/>
    <property type="match status" value="1"/>
</dbReference>
<comment type="similarity">
    <text evidence="1">Belongs to the glycosyltransferase 2 family.</text>
</comment>
<feature type="compositionally biased region" description="Basic and acidic residues" evidence="2">
    <location>
        <begin position="296"/>
        <end position="306"/>
    </location>
</feature>
<evidence type="ECO:0000259" key="3">
    <source>
        <dbReference type="Pfam" id="PF00535"/>
    </source>
</evidence>
<dbReference type="AlphaFoldDB" id="A0A931B087"/>
<feature type="domain" description="Glycosyltransferase 2-like" evidence="3">
    <location>
        <begin position="82"/>
        <end position="238"/>
    </location>
</feature>
<organism evidence="4 5">
    <name type="scientific">Streptacidiphilus fuscans</name>
    <dbReference type="NCBI Taxonomy" id="2789292"/>
    <lineage>
        <taxon>Bacteria</taxon>
        <taxon>Bacillati</taxon>
        <taxon>Actinomycetota</taxon>
        <taxon>Actinomycetes</taxon>
        <taxon>Kitasatosporales</taxon>
        <taxon>Streptomycetaceae</taxon>
        <taxon>Streptacidiphilus</taxon>
    </lineage>
</organism>
<dbReference type="Gene3D" id="3.90.550.10">
    <property type="entry name" value="Spore Coat Polysaccharide Biosynthesis Protein SpsA, Chain A"/>
    <property type="match status" value="1"/>
</dbReference>
<accession>A0A931B087</accession>
<evidence type="ECO:0000313" key="5">
    <source>
        <dbReference type="Proteomes" id="UP000657385"/>
    </source>
</evidence>
<dbReference type="Proteomes" id="UP000657385">
    <property type="component" value="Unassembled WGS sequence"/>
</dbReference>
<reference evidence="4" key="1">
    <citation type="submission" date="2020-11" db="EMBL/GenBank/DDBJ databases">
        <title>Isolation and identification of active actinomycetes.</title>
        <authorList>
            <person name="Yu B."/>
        </authorList>
    </citation>
    <scope>NUCLEOTIDE SEQUENCE</scope>
    <source>
        <strain evidence="4">NEAU-YB345</strain>
    </source>
</reference>
<dbReference type="InterPro" id="IPR029044">
    <property type="entry name" value="Nucleotide-diphossugar_trans"/>
</dbReference>
<sequence>MGSPLPPPALSSLPVAPSALPLTAFSPPPSALPPSAAPPPTSPTPPTRHQGQARIAAPDPTAAAEPRLRRASDTARVRHTVSLVIPAQNEARNIAWVLEQVPSCVDEVLVVDGWSSDATARMAELCRPSVRLLAQPGHGKGDALRAGFAAARCDYVVMMDADGSMWPGEIPHFLHFLDHGYDFVKGSRFVAGGGSQDLTPIRSLGNRALLTAVKALYHASLTDLCYGFCAFRRSFLDALDLHAPGFEIETEMVAHALRSGLRVAEVPSLELPRRNGRSHLHAIADGRRVLRTLVAERPRTGRRETPADAPAQASAMYRAGGPR</sequence>
<dbReference type="PANTHER" id="PTHR48090">
    <property type="entry name" value="UNDECAPRENYL-PHOSPHATE 4-DEOXY-4-FORMAMIDO-L-ARABINOSE TRANSFERASE-RELATED"/>
    <property type="match status" value="1"/>
</dbReference>
<feature type="region of interest" description="Disordered" evidence="2">
    <location>
        <begin position="19"/>
        <end position="73"/>
    </location>
</feature>
<gene>
    <name evidence="4" type="ORF">I2501_00645</name>
</gene>
<dbReference type="InterPro" id="IPR050256">
    <property type="entry name" value="Glycosyltransferase_2"/>
</dbReference>
<feature type="compositionally biased region" description="Pro residues" evidence="2">
    <location>
        <begin position="26"/>
        <end position="46"/>
    </location>
</feature>
<evidence type="ECO:0000256" key="2">
    <source>
        <dbReference type="SAM" id="MobiDB-lite"/>
    </source>
</evidence>
<evidence type="ECO:0000313" key="4">
    <source>
        <dbReference type="EMBL" id="MBF9066541.1"/>
    </source>
</evidence>
<dbReference type="InterPro" id="IPR001173">
    <property type="entry name" value="Glyco_trans_2-like"/>
</dbReference>
<proteinExistence type="inferred from homology"/>
<comment type="caution">
    <text evidence="4">The sequence shown here is derived from an EMBL/GenBank/DDBJ whole genome shotgun (WGS) entry which is preliminary data.</text>
</comment>